<evidence type="ECO:0000259" key="2">
    <source>
        <dbReference type="SMART" id="SM01007"/>
    </source>
</evidence>
<organism evidence="3 4">
    <name type="scientific">Ciona savignyi</name>
    <name type="common">Pacific transparent sea squirt</name>
    <dbReference type="NCBI Taxonomy" id="51511"/>
    <lineage>
        <taxon>Eukaryota</taxon>
        <taxon>Metazoa</taxon>
        <taxon>Chordata</taxon>
        <taxon>Tunicata</taxon>
        <taxon>Ascidiacea</taxon>
        <taxon>Phlebobranchia</taxon>
        <taxon>Cionidae</taxon>
        <taxon>Ciona</taxon>
    </lineage>
</organism>
<dbReference type="GO" id="GO:0005856">
    <property type="term" value="C:cytoskeleton"/>
    <property type="evidence" value="ECO:0007669"/>
    <property type="project" value="TreeGrafter"/>
</dbReference>
<dbReference type="AlphaFoldDB" id="H2ZAQ4"/>
<dbReference type="STRING" id="51511.ENSCSAVP00000014669"/>
<reference evidence="3" key="2">
    <citation type="submission" date="2025-08" db="UniProtKB">
        <authorList>
            <consortium name="Ensembl"/>
        </authorList>
    </citation>
    <scope>IDENTIFICATION</scope>
</reference>
<proteinExistence type="inferred from homology"/>
<dbReference type="SUPFAM" id="SSF53639">
    <property type="entry name" value="AraD/HMP-PK domain-like"/>
    <property type="match status" value="1"/>
</dbReference>
<feature type="domain" description="Class II aldolase/adducin N-terminal" evidence="2">
    <location>
        <begin position="12"/>
        <end position="199"/>
    </location>
</feature>
<dbReference type="HOGENOM" id="CLU_006033_0_1_1"/>
<reference evidence="3" key="3">
    <citation type="submission" date="2025-09" db="UniProtKB">
        <authorList>
            <consortium name="Ensembl"/>
        </authorList>
    </citation>
    <scope>IDENTIFICATION</scope>
</reference>
<sequence>MNPSQENDVIREKLAKAFRALAWYGFQEGVANHVSAIAPAKSGNGEVILFIPDGVLWQDATPDILLGVDSKSGKLVEGNNTTVNDISMAVHMPIYERRPDVKAVIHSHAKYATTLSCLEDPTLLNIHQNSTYFHNAIAYDTQYDGISTSENEEGKRLAQSLGEKDVLLMGNHGLLVAAPSVAITFYMMFYMERACETQITAMSTGRPLRIIPNEVAAKTRDFFIETAQADAEKHLDAAARLADGHYKQNEQCL</sequence>
<dbReference type="Gene3D" id="3.40.225.10">
    <property type="entry name" value="Class II aldolase/adducin N-terminal domain"/>
    <property type="match status" value="1"/>
</dbReference>
<dbReference type="GO" id="GO:0051015">
    <property type="term" value="F:actin filament binding"/>
    <property type="evidence" value="ECO:0007669"/>
    <property type="project" value="TreeGrafter"/>
</dbReference>
<dbReference type="PANTHER" id="PTHR10672:SF21">
    <property type="entry name" value="CLASS II ALDOLASE_ADDUCIN N-TERMINAL DOMAIN-CONTAINING PROTEIN"/>
    <property type="match status" value="1"/>
</dbReference>
<dbReference type="Ensembl" id="ENSCSAVT00000014837.1">
    <property type="protein sequence ID" value="ENSCSAVP00000014669.1"/>
    <property type="gene ID" value="ENSCSAVG00000008574.1"/>
</dbReference>
<evidence type="ECO:0000313" key="3">
    <source>
        <dbReference type="Ensembl" id="ENSCSAVP00000014669.1"/>
    </source>
</evidence>
<dbReference type="SMART" id="SM01007">
    <property type="entry name" value="Aldolase_II"/>
    <property type="match status" value="1"/>
</dbReference>
<comment type="similarity">
    <text evidence="1">Belongs to the aldolase class II family. Adducin subfamily.</text>
</comment>
<evidence type="ECO:0000313" key="4">
    <source>
        <dbReference type="Proteomes" id="UP000007875"/>
    </source>
</evidence>
<dbReference type="InterPro" id="IPR051017">
    <property type="entry name" value="Aldolase-II_Adducin_sf"/>
</dbReference>
<name>H2ZAQ4_CIOSA</name>
<dbReference type="eggNOG" id="KOG3699">
    <property type="taxonomic scope" value="Eukaryota"/>
</dbReference>
<dbReference type="GO" id="GO:0005886">
    <property type="term" value="C:plasma membrane"/>
    <property type="evidence" value="ECO:0007669"/>
    <property type="project" value="UniProtKB-SubCell"/>
</dbReference>
<dbReference type="PANTHER" id="PTHR10672">
    <property type="entry name" value="ADDUCIN"/>
    <property type="match status" value="1"/>
</dbReference>
<reference evidence="4" key="1">
    <citation type="submission" date="2003-08" db="EMBL/GenBank/DDBJ databases">
        <authorList>
            <person name="Birren B."/>
            <person name="Nusbaum C."/>
            <person name="Abebe A."/>
            <person name="Abouelleil A."/>
            <person name="Adekoya E."/>
            <person name="Ait-zahra M."/>
            <person name="Allen N."/>
            <person name="Allen T."/>
            <person name="An P."/>
            <person name="Anderson M."/>
            <person name="Anderson S."/>
            <person name="Arachchi H."/>
            <person name="Armbruster J."/>
            <person name="Bachantsang P."/>
            <person name="Baldwin J."/>
            <person name="Barry A."/>
            <person name="Bayul T."/>
            <person name="Blitshsteyn B."/>
            <person name="Bloom T."/>
            <person name="Blye J."/>
            <person name="Boguslavskiy L."/>
            <person name="Borowsky M."/>
            <person name="Boukhgalter B."/>
            <person name="Brunache A."/>
            <person name="Butler J."/>
            <person name="Calixte N."/>
            <person name="Calvo S."/>
            <person name="Camarata J."/>
            <person name="Campo K."/>
            <person name="Chang J."/>
            <person name="Cheshatsang Y."/>
            <person name="Citroen M."/>
            <person name="Collymore A."/>
            <person name="Considine T."/>
            <person name="Cook A."/>
            <person name="Cooke P."/>
            <person name="Corum B."/>
            <person name="Cuomo C."/>
            <person name="David R."/>
            <person name="Dawoe T."/>
            <person name="Degray S."/>
            <person name="Dodge S."/>
            <person name="Dooley K."/>
            <person name="Dorje P."/>
            <person name="Dorjee K."/>
            <person name="Dorris L."/>
            <person name="Duffey N."/>
            <person name="Dupes A."/>
            <person name="Elkins T."/>
            <person name="Engels R."/>
            <person name="Erickson J."/>
            <person name="Farina A."/>
            <person name="Faro S."/>
            <person name="Ferreira P."/>
            <person name="Fischer H."/>
            <person name="Fitzgerald M."/>
            <person name="Foley K."/>
            <person name="Gage D."/>
            <person name="Galagan J."/>
            <person name="Gearin G."/>
            <person name="Gnerre S."/>
            <person name="Gnirke A."/>
            <person name="Goyette A."/>
            <person name="Graham J."/>
            <person name="Grandbois E."/>
            <person name="Gyaltsen K."/>
            <person name="Hafez N."/>
            <person name="Hagopian D."/>
            <person name="Hagos B."/>
            <person name="Hall J."/>
            <person name="Hatcher B."/>
            <person name="Heller A."/>
            <person name="Higgins H."/>
            <person name="Honan T."/>
            <person name="Horn A."/>
            <person name="Houde N."/>
            <person name="Hughes L."/>
            <person name="Hulme W."/>
            <person name="Husby E."/>
            <person name="Iliev I."/>
            <person name="Jaffe D."/>
            <person name="Jones C."/>
            <person name="Kamal M."/>
            <person name="Kamat A."/>
            <person name="Kamvysselis M."/>
            <person name="Karlsson E."/>
            <person name="Kells C."/>
            <person name="Kieu A."/>
            <person name="Kisner P."/>
            <person name="Kodira C."/>
            <person name="Kulbokas E."/>
            <person name="Labutti K."/>
            <person name="Lama D."/>
            <person name="Landers T."/>
            <person name="Leger J."/>
            <person name="Levine S."/>
            <person name="Lewis D."/>
            <person name="Lewis T."/>
            <person name="Lindblad-toh K."/>
            <person name="Liu X."/>
            <person name="Lokyitsang T."/>
            <person name="Lokyitsang Y."/>
            <person name="Lucien O."/>
            <person name="Lui A."/>
            <person name="Ma L.J."/>
            <person name="Mabbitt R."/>
            <person name="Macdonald J."/>
            <person name="Maclean C."/>
            <person name="Major J."/>
            <person name="Manning J."/>
            <person name="Marabella R."/>
            <person name="Maru K."/>
            <person name="Matthews C."/>
            <person name="Mauceli E."/>
            <person name="Mccarthy M."/>
            <person name="Mcdonough S."/>
            <person name="Mcghee T."/>
            <person name="Meldrim J."/>
            <person name="Meneus L."/>
            <person name="Mesirov J."/>
            <person name="Mihalev A."/>
            <person name="Mihova T."/>
            <person name="Mikkelsen T."/>
            <person name="Mlenga V."/>
            <person name="Moru K."/>
            <person name="Mozes J."/>
            <person name="Mulrain L."/>
            <person name="Munson G."/>
            <person name="Naylor J."/>
            <person name="Newes C."/>
            <person name="Nguyen C."/>
            <person name="Nguyen N."/>
            <person name="Nguyen T."/>
            <person name="Nicol R."/>
            <person name="Nielsen C."/>
            <person name="Nizzari M."/>
            <person name="Norbu C."/>
            <person name="Norbu N."/>
            <person name="O'donnell P."/>
            <person name="Okoawo O."/>
            <person name="O'leary S."/>
            <person name="Omotosho B."/>
            <person name="O'neill K."/>
            <person name="Osman S."/>
            <person name="Parker S."/>
            <person name="Perrin D."/>
            <person name="Phunkhang P."/>
            <person name="Piqani B."/>
            <person name="Purcell S."/>
            <person name="Rachupka T."/>
            <person name="Ramasamy U."/>
            <person name="Rameau R."/>
            <person name="Ray V."/>
            <person name="Raymond C."/>
            <person name="Retta R."/>
            <person name="Richardson S."/>
            <person name="Rise C."/>
            <person name="Rodriguez J."/>
            <person name="Rogers J."/>
            <person name="Rogov P."/>
            <person name="Rutman M."/>
            <person name="Schupbach R."/>
            <person name="Seaman C."/>
            <person name="Settipalli S."/>
            <person name="Sharpe T."/>
            <person name="Sheridan J."/>
            <person name="Sherpa N."/>
            <person name="Shi J."/>
            <person name="Smirnov S."/>
            <person name="Smith C."/>
            <person name="Sougnez C."/>
            <person name="Spencer B."/>
            <person name="Stalker J."/>
            <person name="Stange-thomann N."/>
            <person name="Stavropoulos S."/>
            <person name="Stetson K."/>
            <person name="Stone C."/>
            <person name="Stone S."/>
            <person name="Stubbs M."/>
            <person name="Talamas J."/>
            <person name="Tchuinga P."/>
            <person name="Tenzing P."/>
            <person name="Tesfaye S."/>
            <person name="Theodore J."/>
            <person name="Thoulutsang Y."/>
            <person name="Topham K."/>
            <person name="Towey S."/>
            <person name="Tsamla T."/>
            <person name="Tsomo N."/>
            <person name="Vallee D."/>
            <person name="Vassiliev H."/>
            <person name="Venkataraman V."/>
            <person name="Vinson J."/>
            <person name="Vo A."/>
            <person name="Wade C."/>
            <person name="Wang S."/>
            <person name="Wangchuk T."/>
            <person name="Wangdi T."/>
            <person name="Whittaker C."/>
            <person name="Wilkinson J."/>
            <person name="Wu Y."/>
            <person name="Wyman D."/>
            <person name="Yadav S."/>
            <person name="Yang S."/>
            <person name="Yang X."/>
            <person name="Yeager S."/>
            <person name="Yee E."/>
            <person name="Young G."/>
            <person name="Zainoun J."/>
            <person name="Zembeck L."/>
            <person name="Zimmer A."/>
            <person name="Zody M."/>
            <person name="Lander E."/>
        </authorList>
    </citation>
    <scope>NUCLEOTIDE SEQUENCE [LARGE SCALE GENOMIC DNA]</scope>
</reference>
<dbReference type="InterPro" id="IPR036409">
    <property type="entry name" value="Aldolase_II/adducin_N_sf"/>
</dbReference>
<accession>H2ZAQ4</accession>
<dbReference type="InterPro" id="IPR001303">
    <property type="entry name" value="Aldolase_II/adducin_N"/>
</dbReference>
<protein>
    <recommendedName>
        <fullName evidence="2">Class II aldolase/adducin N-terminal domain-containing protein</fullName>
    </recommendedName>
</protein>
<dbReference type="OMA" id="EAVFWFV"/>
<dbReference type="Proteomes" id="UP000007875">
    <property type="component" value="Unassembled WGS sequence"/>
</dbReference>
<dbReference type="Pfam" id="PF00596">
    <property type="entry name" value="Aldolase_II"/>
    <property type="match status" value="1"/>
</dbReference>
<keyword evidence="4" id="KW-1185">Reference proteome</keyword>
<evidence type="ECO:0000256" key="1">
    <source>
        <dbReference type="ARBA" id="ARBA00006274"/>
    </source>
</evidence>
<dbReference type="InParanoid" id="H2ZAQ4"/>